<keyword evidence="2" id="KW-1185">Reference proteome</keyword>
<proteinExistence type="predicted"/>
<gene>
    <name evidence="1" type="ORF">VOLCADRAFT_92532</name>
</gene>
<evidence type="ECO:0000313" key="1">
    <source>
        <dbReference type="EMBL" id="EFJ47000.1"/>
    </source>
</evidence>
<reference evidence="1 2" key="1">
    <citation type="journal article" date="2010" name="Science">
        <title>Genomic analysis of organismal complexity in the multicellular green alga Volvox carteri.</title>
        <authorList>
            <person name="Prochnik S.E."/>
            <person name="Umen J."/>
            <person name="Nedelcu A.M."/>
            <person name="Hallmann A."/>
            <person name="Miller S.M."/>
            <person name="Nishii I."/>
            <person name="Ferris P."/>
            <person name="Kuo A."/>
            <person name="Mitros T."/>
            <person name="Fritz-Laylin L.K."/>
            <person name="Hellsten U."/>
            <person name="Chapman J."/>
            <person name="Simakov O."/>
            <person name="Rensing S.A."/>
            <person name="Terry A."/>
            <person name="Pangilinan J."/>
            <person name="Kapitonov V."/>
            <person name="Jurka J."/>
            <person name="Salamov A."/>
            <person name="Shapiro H."/>
            <person name="Schmutz J."/>
            <person name="Grimwood J."/>
            <person name="Lindquist E."/>
            <person name="Lucas S."/>
            <person name="Grigoriev I.V."/>
            <person name="Schmitt R."/>
            <person name="Kirk D."/>
            <person name="Rokhsar D.S."/>
        </authorList>
    </citation>
    <scope>NUCLEOTIDE SEQUENCE [LARGE SCALE GENOMIC DNA]</scope>
    <source>
        <strain evidence="2">f. Nagariensis / Eve</strain>
    </source>
</reference>
<organism evidence="2">
    <name type="scientific">Volvox carteri f. nagariensis</name>
    <dbReference type="NCBI Taxonomy" id="3068"/>
    <lineage>
        <taxon>Eukaryota</taxon>
        <taxon>Viridiplantae</taxon>
        <taxon>Chlorophyta</taxon>
        <taxon>core chlorophytes</taxon>
        <taxon>Chlorophyceae</taxon>
        <taxon>CS clade</taxon>
        <taxon>Chlamydomonadales</taxon>
        <taxon>Volvocaceae</taxon>
        <taxon>Volvox</taxon>
    </lineage>
</organism>
<protein>
    <submittedName>
        <fullName evidence="1">Uncharacterized protein</fullName>
    </submittedName>
</protein>
<sequence>MISTLKVIQLTSAHYTAHCAHAHVKSSGHSRTGRPPLIVLRGPAAIHLPRLAFRALFVLLCLPHTTALSSAQRCVPNFSPPLPLPLPALTCSLTTRGLVFATVIITTNTTSLH</sequence>
<accession>D8TZW9</accession>
<dbReference type="AlphaFoldDB" id="D8TZW9"/>
<dbReference type="Proteomes" id="UP000001058">
    <property type="component" value="Unassembled WGS sequence"/>
</dbReference>
<dbReference type="KEGG" id="vcn:VOLCADRAFT_92532"/>
<dbReference type="InParanoid" id="D8TZW9"/>
<name>D8TZW9_VOLCA</name>
<evidence type="ECO:0000313" key="2">
    <source>
        <dbReference type="Proteomes" id="UP000001058"/>
    </source>
</evidence>
<dbReference type="EMBL" id="GL378347">
    <property type="protein sequence ID" value="EFJ47000.1"/>
    <property type="molecule type" value="Genomic_DNA"/>
</dbReference>
<dbReference type="RefSeq" id="XP_002951895.1">
    <property type="nucleotide sequence ID" value="XM_002951849.1"/>
</dbReference>
<dbReference type="GeneID" id="9615979"/>